<organism evidence="1 2">
    <name type="scientific">Streptacidiphilus jiangxiensis</name>
    <dbReference type="NCBI Taxonomy" id="235985"/>
    <lineage>
        <taxon>Bacteria</taxon>
        <taxon>Bacillati</taxon>
        <taxon>Actinomycetota</taxon>
        <taxon>Actinomycetes</taxon>
        <taxon>Kitasatosporales</taxon>
        <taxon>Streptomycetaceae</taxon>
        <taxon>Streptacidiphilus</taxon>
    </lineage>
</organism>
<keyword evidence="2" id="KW-1185">Reference proteome</keyword>
<accession>A0A1H7WUW0</accession>
<reference evidence="2" key="1">
    <citation type="submission" date="2016-10" db="EMBL/GenBank/DDBJ databases">
        <authorList>
            <person name="Varghese N."/>
        </authorList>
    </citation>
    <scope>NUCLEOTIDE SEQUENCE [LARGE SCALE GENOMIC DNA]</scope>
    <source>
        <strain evidence="2">DSM 45096 / BCRC 16803 / CGMCC 4.1857 / CIP 109030 / JCM 12277 / KCTC 19219 / NBRC 100920 / 33214</strain>
    </source>
</reference>
<name>A0A1H7WUW0_STRJI</name>
<gene>
    <name evidence="1" type="ORF">SAMN05414137_121162</name>
</gene>
<dbReference type="EMBL" id="FOAZ01000021">
    <property type="protein sequence ID" value="SEM25184.1"/>
    <property type="molecule type" value="Genomic_DNA"/>
</dbReference>
<protein>
    <submittedName>
        <fullName evidence="1">Uncharacterized protein</fullName>
    </submittedName>
</protein>
<dbReference type="Proteomes" id="UP000183015">
    <property type="component" value="Unassembled WGS sequence"/>
</dbReference>
<proteinExistence type="predicted"/>
<sequence length="44" mass="5119">MQASALPDTEGRPFGTDDQALDLRFYPYGRLRAMTMRWTWLVPS</sequence>
<evidence type="ECO:0000313" key="2">
    <source>
        <dbReference type="Proteomes" id="UP000183015"/>
    </source>
</evidence>
<evidence type="ECO:0000313" key="1">
    <source>
        <dbReference type="EMBL" id="SEM25184.1"/>
    </source>
</evidence>
<dbReference type="AlphaFoldDB" id="A0A1H7WUW0"/>